<name>A0A1Y3QUA5_9BACT</name>
<dbReference type="OrthoDB" id="3799295at2"/>
<dbReference type="InterPro" id="IPR030395">
    <property type="entry name" value="GP_PDE_dom"/>
</dbReference>
<evidence type="ECO:0000259" key="1">
    <source>
        <dbReference type="PROSITE" id="PS51704"/>
    </source>
</evidence>
<dbReference type="eggNOG" id="COG0584">
    <property type="taxonomic scope" value="Bacteria"/>
</dbReference>
<accession>A0A1Y3QUA5</accession>
<gene>
    <name evidence="2" type="ORF">B5G41_09100</name>
</gene>
<proteinExistence type="predicted"/>
<dbReference type="Pfam" id="PF03009">
    <property type="entry name" value="GDPD"/>
    <property type="match status" value="1"/>
</dbReference>
<dbReference type="PANTHER" id="PTHR46211">
    <property type="entry name" value="GLYCEROPHOSPHORYL DIESTER PHOSPHODIESTERASE"/>
    <property type="match status" value="1"/>
</dbReference>
<dbReference type="InterPro" id="IPR032329">
    <property type="entry name" value="DUF4855"/>
</dbReference>
<reference evidence="3" key="1">
    <citation type="submission" date="2017-04" db="EMBL/GenBank/DDBJ databases">
        <title>Function of individual gut microbiota members based on whole genome sequencing of pure cultures obtained from chicken caecum.</title>
        <authorList>
            <person name="Medvecky M."/>
            <person name="Cejkova D."/>
            <person name="Polansky O."/>
            <person name="Karasova D."/>
            <person name="Kubasova T."/>
            <person name="Cizek A."/>
            <person name="Rychlik I."/>
        </authorList>
    </citation>
    <scope>NUCLEOTIDE SEQUENCE [LARGE SCALE GENOMIC DNA]</scope>
    <source>
        <strain evidence="3">An90</strain>
    </source>
</reference>
<dbReference type="EMBL" id="NFHB01000005">
    <property type="protein sequence ID" value="OUN03252.1"/>
    <property type="molecule type" value="Genomic_DNA"/>
</dbReference>
<evidence type="ECO:0000313" key="3">
    <source>
        <dbReference type="Proteomes" id="UP000195772"/>
    </source>
</evidence>
<dbReference type="AlphaFoldDB" id="A0A1Y3QUA5"/>
<dbReference type="GO" id="GO:0006629">
    <property type="term" value="P:lipid metabolic process"/>
    <property type="evidence" value="ECO:0007669"/>
    <property type="project" value="InterPro"/>
</dbReference>
<sequence length="594" mass="68002">MFHEFCRFVIDNPLRQRTAASGKPAAEQGYRTTEIQDLALIYQGGSHRLDWTVDEFRPYVVHRFADGSKDWLFDGFLFLEFKDGSGRNYTVGYEKLNARRTEWEWLLDRIFEQGKSLSALDRCIGEEIGELGKPAFRHRIVLGLPEAIRGQKDWGEIDGREMDFSKEEDQIAATKWYIGELVERFKAAKYKHLELSGFYWVAEDTHHCEELTIPLSEYIHSEGKLFYWIPYWQAKGHEEWKRLGFDVAYQQPNHFFNHSIPDSRLDEACATARRHGMAMEFEFDEKATAAIPNSSHDRMAAYINHFEKNDVFNSSAVAYYCGNRGVLTLDESDNPKDKALMDRLARIIQARRYLKYGIPMKNKTRVVAHRGFWHTDGSAQNSIASLLKADQLGVYGVEFDVWMASDGVPVLNHDGWHDGYEVQSTPSTVLTTLKLENGELMPTLAQYLEAAKDTKVHLVLELKPHATPEAETAAAEAVVKMVGRYGLSKRVTYISFSLHIMKELARLAPAKTQLMYLGGGTLPKDLKAMGLTGCDFNYGVYLNNPTWLNDIKALKMASNVWTVNNPADMMWAIENRVDYITTDRPDLFLKLTRK</sequence>
<feature type="domain" description="GP-PDE" evidence="1">
    <location>
        <begin position="364"/>
        <end position="592"/>
    </location>
</feature>
<protein>
    <submittedName>
        <fullName evidence="2">Glycerophosphodiester phosphodiesterase</fullName>
    </submittedName>
</protein>
<dbReference type="Pfam" id="PF16147">
    <property type="entry name" value="DUF4855"/>
    <property type="match status" value="1"/>
</dbReference>
<dbReference type="PROSITE" id="PS51704">
    <property type="entry name" value="GP_PDE"/>
    <property type="match status" value="1"/>
</dbReference>
<dbReference type="SUPFAM" id="SSF51695">
    <property type="entry name" value="PLC-like phosphodiesterases"/>
    <property type="match status" value="1"/>
</dbReference>
<organism evidence="2 3">
    <name type="scientific">Alistipes onderdonkii</name>
    <dbReference type="NCBI Taxonomy" id="328813"/>
    <lineage>
        <taxon>Bacteria</taxon>
        <taxon>Pseudomonadati</taxon>
        <taxon>Bacteroidota</taxon>
        <taxon>Bacteroidia</taxon>
        <taxon>Bacteroidales</taxon>
        <taxon>Rikenellaceae</taxon>
        <taxon>Alistipes</taxon>
    </lineage>
</organism>
<dbReference type="InterPro" id="IPR017946">
    <property type="entry name" value="PLC-like_Pdiesterase_TIM-brl"/>
</dbReference>
<dbReference type="PANTHER" id="PTHR46211:SF1">
    <property type="entry name" value="GLYCEROPHOSPHODIESTER PHOSPHODIESTERASE, CYTOPLASMIC"/>
    <property type="match status" value="1"/>
</dbReference>
<evidence type="ECO:0000313" key="2">
    <source>
        <dbReference type="EMBL" id="OUN03252.1"/>
    </source>
</evidence>
<dbReference type="GO" id="GO:0008081">
    <property type="term" value="F:phosphoric diester hydrolase activity"/>
    <property type="evidence" value="ECO:0007669"/>
    <property type="project" value="InterPro"/>
</dbReference>
<dbReference type="Proteomes" id="UP000195772">
    <property type="component" value="Unassembled WGS sequence"/>
</dbReference>
<comment type="caution">
    <text evidence="2">The sequence shown here is derived from an EMBL/GenBank/DDBJ whole genome shotgun (WGS) entry which is preliminary data.</text>
</comment>
<dbReference type="Gene3D" id="3.20.20.190">
    <property type="entry name" value="Phosphatidylinositol (PI) phosphodiesterase"/>
    <property type="match status" value="1"/>
</dbReference>
<dbReference type="PROSITE" id="PS50007">
    <property type="entry name" value="PIPLC_X_DOMAIN"/>
    <property type="match status" value="1"/>
</dbReference>